<dbReference type="Proteomes" id="UP000197468">
    <property type="component" value="Unassembled WGS sequence"/>
</dbReference>
<evidence type="ECO:0008006" key="5">
    <source>
        <dbReference type="Google" id="ProtNLM"/>
    </source>
</evidence>
<evidence type="ECO:0000313" key="4">
    <source>
        <dbReference type="Proteomes" id="UP000197468"/>
    </source>
</evidence>
<evidence type="ECO:0000256" key="1">
    <source>
        <dbReference type="SAM" id="MobiDB-lite"/>
    </source>
</evidence>
<dbReference type="AlphaFoldDB" id="A0A246JFW1"/>
<protein>
    <recommendedName>
        <fullName evidence="5">Secreted protein</fullName>
    </recommendedName>
</protein>
<gene>
    <name evidence="3" type="ORF">CDN99_09745</name>
</gene>
<keyword evidence="4" id="KW-1185">Reference proteome</keyword>
<dbReference type="EMBL" id="NIOF01000003">
    <property type="protein sequence ID" value="OWQ91428.1"/>
    <property type="molecule type" value="Genomic_DNA"/>
</dbReference>
<reference evidence="3 4" key="1">
    <citation type="journal article" date="2008" name="Int. J. Syst. Evol. Microbiol.">
        <title>Description of Roseateles aquatilis sp. nov. and Roseateles terrae sp. nov., in the class Betaproteobacteria, and emended description of the genus Roseateles.</title>
        <authorList>
            <person name="Gomila M."/>
            <person name="Bowien B."/>
            <person name="Falsen E."/>
            <person name="Moore E.R."/>
            <person name="Lalucat J."/>
        </authorList>
    </citation>
    <scope>NUCLEOTIDE SEQUENCE [LARGE SCALE GENOMIC DNA]</scope>
    <source>
        <strain evidence="3 4">CCUG 48205</strain>
    </source>
</reference>
<evidence type="ECO:0000313" key="3">
    <source>
        <dbReference type="EMBL" id="OWQ91428.1"/>
    </source>
</evidence>
<proteinExistence type="predicted"/>
<feature type="region of interest" description="Disordered" evidence="1">
    <location>
        <begin position="62"/>
        <end position="95"/>
    </location>
</feature>
<evidence type="ECO:0000256" key="2">
    <source>
        <dbReference type="SAM" id="SignalP"/>
    </source>
</evidence>
<feature type="compositionally biased region" description="Polar residues" evidence="1">
    <location>
        <begin position="72"/>
        <end position="87"/>
    </location>
</feature>
<keyword evidence="2" id="KW-0732">Signal</keyword>
<sequence length="95" mass="10652">MLVRRSRILCARLVMLWSVASVHMRGQFPPPAELLGVLVVSLILDKRCPDLMMIHPAATHGRGHRALKRHGQGQQAYECSSDQQGHVNQFRGART</sequence>
<organism evidence="3 4">
    <name type="scientific">Roseateles aquatilis</name>
    <dbReference type="NCBI Taxonomy" id="431061"/>
    <lineage>
        <taxon>Bacteria</taxon>
        <taxon>Pseudomonadati</taxon>
        <taxon>Pseudomonadota</taxon>
        <taxon>Betaproteobacteria</taxon>
        <taxon>Burkholderiales</taxon>
        <taxon>Sphaerotilaceae</taxon>
        <taxon>Roseateles</taxon>
    </lineage>
</organism>
<feature type="compositionally biased region" description="Basic residues" evidence="1">
    <location>
        <begin position="62"/>
        <end position="71"/>
    </location>
</feature>
<feature type="chain" id="PRO_5012309356" description="Secreted protein" evidence="2">
    <location>
        <begin position="21"/>
        <end position="95"/>
    </location>
</feature>
<name>A0A246JFW1_9BURK</name>
<comment type="caution">
    <text evidence="3">The sequence shown here is derived from an EMBL/GenBank/DDBJ whole genome shotgun (WGS) entry which is preliminary data.</text>
</comment>
<accession>A0A246JFW1</accession>
<feature type="signal peptide" evidence="2">
    <location>
        <begin position="1"/>
        <end position="20"/>
    </location>
</feature>